<reference evidence="10 11" key="1">
    <citation type="submission" date="2020-08" db="EMBL/GenBank/DDBJ databases">
        <title>Sequencing the genomes of 1000 actinobacteria strains.</title>
        <authorList>
            <person name="Klenk H.-P."/>
        </authorList>
    </citation>
    <scope>NUCLEOTIDE SEQUENCE [LARGE SCALE GENOMIC DNA]</scope>
    <source>
        <strain evidence="10 11">DSM 45809</strain>
    </source>
</reference>
<evidence type="ECO:0000256" key="3">
    <source>
        <dbReference type="ARBA" id="ARBA00022801"/>
    </source>
</evidence>
<feature type="domain" description="Peptidase S8/S53" evidence="8">
    <location>
        <begin position="167"/>
        <end position="390"/>
    </location>
</feature>
<gene>
    <name evidence="10" type="ORF">BJY16_009296</name>
</gene>
<dbReference type="InterPro" id="IPR000209">
    <property type="entry name" value="Peptidase_S8/S53_dom"/>
</dbReference>
<dbReference type="InterPro" id="IPR015500">
    <property type="entry name" value="Peptidase_S8_subtilisin-rel"/>
</dbReference>
<evidence type="ECO:0000313" key="10">
    <source>
        <dbReference type="EMBL" id="MBB4745837.1"/>
    </source>
</evidence>
<dbReference type="GO" id="GO:0005615">
    <property type="term" value="C:extracellular space"/>
    <property type="evidence" value="ECO:0007669"/>
    <property type="project" value="TreeGrafter"/>
</dbReference>
<evidence type="ECO:0008006" key="12">
    <source>
        <dbReference type="Google" id="ProtNLM"/>
    </source>
</evidence>
<evidence type="ECO:0000256" key="6">
    <source>
        <dbReference type="RuleBase" id="RU003355"/>
    </source>
</evidence>
<dbReference type="AlphaFoldDB" id="A0A7W7H926"/>
<dbReference type="InterPro" id="IPR037045">
    <property type="entry name" value="S8pro/Inhibitor_I9_sf"/>
</dbReference>
<dbReference type="PROSITE" id="PS00137">
    <property type="entry name" value="SUBTILASE_HIS"/>
    <property type="match status" value="1"/>
</dbReference>
<dbReference type="SUPFAM" id="SSF54897">
    <property type="entry name" value="Protease propeptides/inhibitors"/>
    <property type="match status" value="1"/>
</dbReference>
<feature type="signal peptide" evidence="7">
    <location>
        <begin position="1"/>
        <end position="28"/>
    </location>
</feature>
<dbReference type="InterPro" id="IPR050131">
    <property type="entry name" value="Peptidase_S8_subtilisin-like"/>
</dbReference>
<proteinExistence type="inferred from homology"/>
<dbReference type="GO" id="GO:0005509">
    <property type="term" value="F:calcium ion binding"/>
    <property type="evidence" value="ECO:0007669"/>
    <property type="project" value="InterPro"/>
</dbReference>
<dbReference type="InterPro" id="IPR036852">
    <property type="entry name" value="Peptidase_S8/S53_dom_sf"/>
</dbReference>
<evidence type="ECO:0000259" key="8">
    <source>
        <dbReference type="Pfam" id="PF00082"/>
    </source>
</evidence>
<dbReference type="Pfam" id="PF00082">
    <property type="entry name" value="Peptidase_S8"/>
    <property type="match status" value="1"/>
</dbReference>
<dbReference type="InterPro" id="IPR023827">
    <property type="entry name" value="Peptidase_S8_Asp-AS"/>
</dbReference>
<dbReference type="GO" id="GO:0016020">
    <property type="term" value="C:membrane"/>
    <property type="evidence" value="ECO:0007669"/>
    <property type="project" value="InterPro"/>
</dbReference>
<dbReference type="InterPro" id="IPR022398">
    <property type="entry name" value="Peptidase_S8_His-AS"/>
</dbReference>
<dbReference type="RefSeq" id="WP_185046183.1">
    <property type="nucleotide sequence ID" value="NZ_BAABFG010000005.1"/>
</dbReference>
<dbReference type="GO" id="GO:0006508">
    <property type="term" value="P:proteolysis"/>
    <property type="evidence" value="ECO:0007669"/>
    <property type="project" value="UniProtKB-KW"/>
</dbReference>
<evidence type="ECO:0000256" key="5">
    <source>
        <dbReference type="PROSITE-ProRule" id="PRU01240"/>
    </source>
</evidence>
<dbReference type="EMBL" id="JACHNB010000001">
    <property type="protein sequence ID" value="MBB4745837.1"/>
    <property type="molecule type" value="Genomic_DNA"/>
</dbReference>
<dbReference type="GO" id="GO:0004252">
    <property type="term" value="F:serine-type endopeptidase activity"/>
    <property type="evidence" value="ECO:0007669"/>
    <property type="project" value="UniProtKB-UniRule"/>
</dbReference>
<feature type="active site" description="Charge relay system" evidence="5">
    <location>
        <position position="202"/>
    </location>
</feature>
<evidence type="ECO:0000313" key="11">
    <source>
        <dbReference type="Proteomes" id="UP000546162"/>
    </source>
</evidence>
<dbReference type="Proteomes" id="UP000546162">
    <property type="component" value="Unassembled WGS sequence"/>
</dbReference>
<dbReference type="PROSITE" id="PS51892">
    <property type="entry name" value="SUBTILASE"/>
    <property type="match status" value="1"/>
</dbReference>
<dbReference type="Pfam" id="PF05345">
    <property type="entry name" value="He_PIG"/>
    <property type="match status" value="2"/>
</dbReference>
<dbReference type="Gene3D" id="3.30.70.80">
    <property type="entry name" value="Peptidase S8 propeptide/proteinase inhibitor I9"/>
    <property type="match status" value="1"/>
</dbReference>
<feature type="chain" id="PRO_5030898454" description="Subtilisin family serine protease" evidence="7">
    <location>
        <begin position="29"/>
        <end position="584"/>
    </location>
</feature>
<protein>
    <recommendedName>
        <fullName evidence="12">Subtilisin family serine protease</fullName>
    </recommendedName>
</protein>
<dbReference type="PROSITE" id="PS00136">
    <property type="entry name" value="SUBTILASE_ASP"/>
    <property type="match status" value="1"/>
</dbReference>
<keyword evidence="7" id="KW-0732">Signal</keyword>
<organism evidence="10 11">
    <name type="scientific">Actinoplanes octamycinicus</name>
    <dbReference type="NCBI Taxonomy" id="135948"/>
    <lineage>
        <taxon>Bacteria</taxon>
        <taxon>Bacillati</taxon>
        <taxon>Actinomycetota</taxon>
        <taxon>Actinomycetes</taxon>
        <taxon>Micromonosporales</taxon>
        <taxon>Micromonosporaceae</taxon>
        <taxon>Actinoplanes</taxon>
    </lineage>
</organism>
<dbReference type="PROSITE" id="PS00138">
    <property type="entry name" value="SUBTILASE_SER"/>
    <property type="match status" value="1"/>
</dbReference>
<evidence type="ECO:0000256" key="1">
    <source>
        <dbReference type="ARBA" id="ARBA00011073"/>
    </source>
</evidence>
<feature type="domain" description="Inhibitor I9" evidence="9">
    <location>
        <begin position="62"/>
        <end position="104"/>
    </location>
</feature>
<dbReference type="InterPro" id="IPR015919">
    <property type="entry name" value="Cadherin-like_sf"/>
</dbReference>
<dbReference type="PANTHER" id="PTHR43806">
    <property type="entry name" value="PEPTIDASE S8"/>
    <property type="match status" value="1"/>
</dbReference>
<dbReference type="PANTHER" id="PTHR43806:SF11">
    <property type="entry name" value="CEREVISIN-RELATED"/>
    <property type="match status" value="1"/>
</dbReference>
<dbReference type="SUPFAM" id="SSF52743">
    <property type="entry name" value="Subtilisin-like"/>
    <property type="match status" value="1"/>
</dbReference>
<dbReference type="Gene3D" id="2.60.40.10">
    <property type="entry name" value="Immunoglobulins"/>
    <property type="match status" value="2"/>
</dbReference>
<dbReference type="Pfam" id="PF05922">
    <property type="entry name" value="Inhibitor_I9"/>
    <property type="match status" value="1"/>
</dbReference>
<evidence type="ECO:0000256" key="4">
    <source>
        <dbReference type="ARBA" id="ARBA00022825"/>
    </source>
</evidence>
<dbReference type="CDD" id="cd04077">
    <property type="entry name" value="Peptidases_S8_PCSK9_ProteinaseK_like"/>
    <property type="match status" value="1"/>
</dbReference>
<dbReference type="InterPro" id="IPR023828">
    <property type="entry name" value="Peptidase_S8_Ser-AS"/>
</dbReference>
<dbReference type="PRINTS" id="PR00723">
    <property type="entry name" value="SUBTILISIN"/>
</dbReference>
<dbReference type="GO" id="GO:0005975">
    <property type="term" value="P:carbohydrate metabolic process"/>
    <property type="evidence" value="ECO:0007669"/>
    <property type="project" value="UniProtKB-ARBA"/>
</dbReference>
<dbReference type="SUPFAM" id="SSF49313">
    <property type="entry name" value="Cadherin-like"/>
    <property type="match status" value="1"/>
</dbReference>
<evidence type="ECO:0000256" key="7">
    <source>
        <dbReference type="SAM" id="SignalP"/>
    </source>
</evidence>
<accession>A0A7W7H926</accession>
<comment type="similarity">
    <text evidence="1 5 6">Belongs to the peptidase S8 family.</text>
</comment>
<evidence type="ECO:0000259" key="9">
    <source>
        <dbReference type="Pfam" id="PF05922"/>
    </source>
</evidence>
<name>A0A7W7H926_9ACTN</name>
<feature type="active site" description="Charge relay system" evidence="5">
    <location>
        <position position="169"/>
    </location>
</feature>
<dbReference type="InterPro" id="IPR013783">
    <property type="entry name" value="Ig-like_fold"/>
</dbReference>
<keyword evidence="2 5" id="KW-0645">Protease</keyword>
<dbReference type="InterPro" id="IPR010259">
    <property type="entry name" value="S8pro/Inhibitor_I9"/>
</dbReference>
<keyword evidence="4 5" id="KW-0720">Serine protease</keyword>
<dbReference type="FunFam" id="3.40.50.200:FF:000014">
    <property type="entry name" value="Proteinase K"/>
    <property type="match status" value="1"/>
</dbReference>
<sequence>MRKWSLGALLTSAVAASAALAGPAPAFATGTVIGADAPGALPGRYIVTLKNRTAGPSVRSLGTGTVVRSFRGFAGFAAEMSAFQARRLAADPAVRSVEQDRRIRVATTAADRQVAVGVPGAGRRGGAVAAGVQKSPAWGLDRIDQRGVSGSKSYTPTDDGSAVHAYVIDTGIRITHAEFGGRASYGYDFADRDGNAADCNGHGTHVAGTIGGTHYGVAKKVQLVAVRVLDCYGEGELSDVIDGVDWVTEHAVKPAVANMSMGGSASPTLDFAVRQSIASGVTYVVAAGNEDVDASWSSPAAVPTAITVAATDSRDRRAVFSNYGSVVDLFAPGVNIKSSVSGSNTATAVYSGTSMAAPHVAGAAALILDASPALTPSQVRAELVTNATTGRVTDRAGSPNRLLFVKAPPAAPVIATSRVATATVGSSYASRVNLKSSRTGTWQLAGGSMPPGLSLARNGAITGTPTSPGEYTVTVRFTDYVPQAVTRRIVIPVAAGVPVIDGELPVAQAGVAYQSRLATVDHRSGVWNLAGGALPAGLSLDATGLISGVPAAEGGTATFTVRFTDGWGTTATRECTLLVTPAAV</sequence>
<evidence type="ECO:0000256" key="2">
    <source>
        <dbReference type="ARBA" id="ARBA00022670"/>
    </source>
</evidence>
<comment type="caution">
    <text evidence="10">The sequence shown here is derived from an EMBL/GenBank/DDBJ whole genome shotgun (WGS) entry which is preliminary data.</text>
</comment>
<dbReference type="InterPro" id="IPR034193">
    <property type="entry name" value="PCSK9_ProteinaseK-like"/>
</dbReference>
<keyword evidence="11" id="KW-1185">Reference proteome</keyword>
<keyword evidence="3 5" id="KW-0378">Hydrolase</keyword>
<dbReference type="Gene3D" id="3.40.50.200">
    <property type="entry name" value="Peptidase S8/S53 domain"/>
    <property type="match status" value="1"/>
</dbReference>
<feature type="active site" description="Charge relay system" evidence="5">
    <location>
        <position position="354"/>
    </location>
</feature>